<feature type="transmembrane region" description="Helical" evidence="2">
    <location>
        <begin position="44"/>
        <end position="67"/>
    </location>
</feature>
<name>A0ABR1AJF3_POLSC</name>
<proteinExistence type="predicted"/>
<reference evidence="3 4" key="1">
    <citation type="submission" date="2023-09" db="EMBL/GenBank/DDBJ databases">
        <title>Genomes of two closely related lineages of the louse Polyplax serrata with different host specificities.</title>
        <authorList>
            <person name="Martinu J."/>
            <person name="Tarabai H."/>
            <person name="Stefka J."/>
            <person name="Hypsa V."/>
        </authorList>
    </citation>
    <scope>NUCLEOTIDE SEQUENCE [LARGE SCALE GENOMIC DNA]</scope>
    <source>
        <strain evidence="3">98ZLc_SE</strain>
    </source>
</reference>
<organism evidence="3 4">
    <name type="scientific">Polyplax serrata</name>
    <name type="common">Common mouse louse</name>
    <dbReference type="NCBI Taxonomy" id="468196"/>
    <lineage>
        <taxon>Eukaryota</taxon>
        <taxon>Metazoa</taxon>
        <taxon>Ecdysozoa</taxon>
        <taxon>Arthropoda</taxon>
        <taxon>Hexapoda</taxon>
        <taxon>Insecta</taxon>
        <taxon>Pterygota</taxon>
        <taxon>Neoptera</taxon>
        <taxon>Paraneoptera</taxon>
        <taxon>Psocodea</taxon>
        <taxon>Troctomorpha</taxon>
        <taxon>Phthiraptera</taxon>
        <taxon>Anoplura</taxon>
        <taxon>Polyplacidae</taxon>
        <taxon>Polyplax</taxon>
    </lineage>
</organism>
<accession>A0ABR1AJF3</accession>
<gene>
    <name evidence="3" type="ORF">RUM44_001224</name>
</gene>
<evidence type="ECO:0000256" key="2">
    <source>
        <dbReference type="SAM" id="Phobius"/>
    </source>
</evidence>
<keyword evidence="2" id="KW-1133">Transmembrane helix</keyword>
<feature type="region of interest" description="Disordered" evidence="1">
    <location>
        <begin position="95"/>
        <end position="114"/>
    </location>
</feature>
<dbReference type="EMBL" id="JAWJWF010000047">
    <property type="protein sequence ID" value="KAK6621417.1"/>
    <property type="molecule type" value="Genomic_DNA"/>
</dbReference>
<keyword evidence="2" id="KW-0812">Transmembrane</keyword>
<keyword evidence="4" id="KW-1185">Reference proteome</keyword>
<evidence type="ECO:0000256" key="1">
    <source>
        <dbReference type="SAM" id="MobiDB-lite"/>
    </source>
</evidence>
<dbReference type="Proteomes" id="UP001359485">
    <property type="component" value="Unassembled WGS sequence"/>
</dbReference>
<sequence>MLVASLRVVHVTFVVSQATGGHSCGVPSAYVGKGITTTIPMNPVLTGLIATATTLVIVVCLVLLALYRRSRFRRPISKQAVVLVSEVLEDTRPCSPTLPLNPANSSSGDHRITDDTDPDVIPNKYGGFFRQQNSQQFPVSCRSFPRDDVKLVVIDV</sequence>
<evidence type="ECO:0000313" key="3">
    <source>
        <dbReference type="EMBL" id="KAK6621417.1"/>
    </source>
</evidence>
<evidence type="ECO:0000313" key="4">
    <source>
        <dbReference type="Proteomes" id="UP001359485"/>
    </source>
</evidence>
<keyword evidence="2" id="KW-0472">Membrane</keyword>
<protein>
    <submittedName>
        <fullName evidence="3">Uncharacterized protein</fullName>
    </submittedName>
</protein>
<comment type="caution">
    <text evidence="3">The sequence shown here is derived from an EMBL/GenBank/DDBJ whole genome shotgun (WGS) entry which is preliminary data.</text>
</comment>